<name>A0A8B7YMJ7_ACAPL</name>
<dbReference type="CDD" id="cd23767">
    <property type="entry name" value="IQCD"/>
    <property type="match status" value="1"/>
</dbReference>
<evidence type="ECO:0000313" key="6">
    <source>
        <dbReference type="Proteomes" id="UP000694845"/>
    </source>
</evidence>
<evidence type="ECO:0000313" key="7">
    <source>
        <dbReference type="RefSeq" id="XP_022093887.1"/>
    </source>
</evidence>
<feature type="domain" description="Schwannomin interacting protein 1 C-terminal" evidence="4">
    <location>
        <begin position="516"/>
        <end position="767"/>
    </location>
</feature>
<dbReference type="PROSITE" id="PS50096">
    <property type="entry name" value="IQ"/>
    <property type="match status" value="1"/>
</dbReference>
<dbReference type="SUPFAM" id="SSF52540">
    <property type="entry name" value="P-loop containing nucleoside triphosphate hydrolases"/>
    <property type="match status" value="1"/>
</dbReference>
<feature type="compositionally biased region" description="Polar residues" evidence="3">
    <location>
        <begin position="368"/>
        <end position="377"/>
    </location>
</feature>
<feature type="region of interest" description="Disordered" evidence="3">
    <location>
        <begin position="607"/>
        <end position="636"/>
    </location>
</feature>
<feature type="region of interest" description="Disordered" evidence="3">
    <location>
        <begin position="364"/>
        <end position="477"/>
    </location>
</feature>
<evidence type="ECO:0000256" key="1">
    <source>
        <dbReference type="ARBA" id="ARBA00023054"/>
    </source>
</evidence>
<organism evidence="6 7">
    <name type="scientific">Acanthaster planci</name>
    <name type="common">Crown-of-thorns starfish</name>
    <dbReference type="NCBI Taxonomy" id="133434"/>
    <lineage>
        <taxon>Eukaryota</taxon>
        <taxon>Metazoa</taxon>
        <taxon>Echinodermata</taxon>
        <taxon>Eleutherozoa</taxon>
        <taxon>Asterozoa</taxon>
        <taxon>Asteroidea</taxon>
        <taxon>Valvatacea</taxon>
        <taxon>Valvatida</taxon>
        <taxon>Acanthasteridae</taxon>
        <taxon>Acanthaster</taxon>
    </lineage>
</organism>
<dbReference type="OrthoDB" id="6260144at2759"/>
<dbReference type="GO" id="GO:0030054">
    <property type="term" value="C:cell junction"/>
    <property type="evidence" value="ECO:0007669"/>
    <property type="project" value="TreeGrafter"/>
</dbReference>
<feature type="compositionally biased region" description="Polar residues" evidence="3">
    <location>
        <begin position="434"/>
        <end position="445"/>
    </location>
</feature>
<feature type="compositionally biased region" description="Basic and acidic residues" evidence="3">
    <location>
        <begin position="199"/>
        <end position="208"/>
    </location>
</feature>
<dbReference type="KEGG" id="aplc:110981038"/>
<dbReference type="InterPro" id="IPR015649">
    <property type="entry name" value="SCHIP_1_C"/>
</dbReference>
<feature type="region of interest" description="Disordered" evidence="3">
    <location>
        <begin position="157"/>
        <end position="234"/>
    </location>
</feature>
<dbReference type="Pfam" id="PF00612">
    <property type="entry name" value="IQ"/>
    <property type="match status" value="1"/>
</dbReference>
<proteinExistence type="predicted"/>
<evidence type="ECO:0000256" key="2">
    <source>
        <dbReference type="SAM" id="Coils"/>
    </source>
</evidence>
<gene>
    <name evidence="7" type="primary">LOC110981038</name>
</gene>
<dbReference type="InterPro" id="IPR029362">
    <property type="entry name" value="IQCJ-SCHIP1_N"/>
</dbReference>
<dbReference type="PANTHER" id="PTHR13103:SF2">
    <property type="entry name" value="IQCJ-SCHIP1 READTHROUGH TRANSCRIPT PROTEIN-RELATED"/>
    <property type="match status" value="1"/>
</dbReference>
<dbReference type="PANTHER" id="PTHR13103">
    <property type="entry name" value="SCHWANNOMIN INTERACTING PROTEIN 1"/>
    <property type="match status" value="1"/>
</dbReference>
<dbReference type="Proteomes" id="UP000694845">
    <property type="component" value="Unplaced"/>
</dbReference>
<feature type="region of interest" description="Disordered" evidence="3">
    <location>
        <begin position="292"/>
        <end position="351"/>
    </location>
</feature>
<keyword evidence="1 2" id="KW-0175">Coiled coil</keyword>
<accession>A0A8B7YMJ7</accession>
<dbReference type="AlphaFoldDB" id="A0A8B7YMJ7"/>
<protein>
    <submittedName>
        <fullName evidence="7">Uncharacterized protein LOC110981038 isoform X1</fullName>
    </submittedName>
</protein>
<reference evidence="7" key="1">
    <citation type="submission" date="2025-08" db="UniProtKB">
        <authorList>
            <consortium name="RefSeq"/>
        </authorList>
    </citation>
    <scope>IDENTIFICATION</scope>
</reference>
<evidence type="ECO:0000259" key="5">
    <source>
        <dbReference type="Pfam" id="PF15157"/>
    </source>
</evidence>
<evidence type="ECO:0000259" key="4">
    <source>
        <dbReference type="Pfam" id="PF10148"/>
    </source>
</evidence>
<dbReference type="RefSeq" id="XP_022093887.1">
    <property type="nucleotide sequence ID" value="XM_022238195.1"/>
</dbReference>
<dbReference type="Gene3D" id="1.20.5.190">
    <property type="match status" value="1"/>
</dbReference>
<feature type="compositionally biased region" description="Polar residues" evidence="3">
    <location>
        <begin position="830"/>
        <end position="856"/>
    </location>
</feature>
<dbReference type="InterPro" id="IPR039045">
    <property type="entry name" value="SCHIP_1"/>
</dbReference>
<evidence type="ECO:0000256" key="3">
    <source>
        <dbReference type="SAM" id="MobiDB-lite"/>
    </source>
</evidence>
<dbReference type="Pfam" id="PF10148">
    <property type="entry name" value="SCHIP-1_C"/>
    <property type="match status" value="1"/>
</dbReference>
<dbReference type="InterPro" id="IPR027417">
    <property type="entry name" value="P-loop_NTPase"/>
</dbReference>
<feature type="domain" description="Fusion protein IQCJ-SCHIP1 N-terminal" evidence="5">
    <location>
        <begin position="102"/>
        <end position="159"/>
    </location>
</feature>
<feature type="compositionally biased region" description="Acidic residues" evidence="3">
    <location>
        <begin position="293"/>
        <end position="319"/>
    </location>
</feature>
<feature type="compositionally biased region" description="Low complexity" evidence="3">
    <location>
        <begin position="622"/>
        <end position="635"/>
    </location>
</feature>
<feature type="compositionally biased region" description="Basic residues" evidence="3">
    <location>
        <begin position="157"/>
        <end position="175"/>
    </location>
</feature>
<sequence length="873" mass="97474">MNGHISAQDGQLTDDDLLLDTKTNTSLACPDFNAMRSERRDRTRATMQALNPGLTKTVLPEADTLSRQDKAAICIQSHYRGYLARKKYVELLFEQFNKEDERRAARTRRQVEEGELLIENHKLEVEFEENHCIRRNRLQRYTAHVITIQRAWRQFKRRKLKKVSHPGPARHHSNHRGGGGEEDEERDANGNRAGADGDWGVREGERQLGARPEAADYQSGSDNNWGPSDAGVESDNVNMTAAARRSKAHQAMLQDLGSSVELDDNSHFYESSPEVADKKKNRLSLAEEFAAAMEEDDGMSGEVADCEDCEDTDTNESDTESSSCATTPEWSSPDKAEQQDSELILEVPPLDIVSEDLRGRCTLDSEDIQPSTMQETGTAPDPNRNYSVVDSDPNANEVPMELTGDRNHQTNSQVRGQQPPPRISECQQDEALRSASSPIRTSGTHAVTHPKLQRCASAESRDSDPSRNGVPCGRPQIQTDLGCVEPTMPVLDWESLEKHLAKMEKEEEQQSYKQTQKNSRQAILRKLAMGTDDEAEGDIYGKGKDKLSARLQSGMNLQICFVNEPADGSSDLEEDSPRILAAEAEPEIEKSRKGALHVTSRFGRVAGAGRLGGGPGIRLSRESSNTSTSSAKTPSVTFQDAEDFETQQARLQDEARVALARAEPLARMQMELERQQRKKSPVTELAGVSGMTDICDRLHGKKLTQRALKNMSLSKLQFVVNDLHSQIESLNEELVQLLIRRDELQMEQDSKLIDIEDLTRWIRMNMQQNNNNNTIIGKQPLENGRKRQYETLLKLLGSTLPVSRKCFCGLSRSSSVVSSRSASSPEIQEMASSPLSPQTSICRSASSMSINESRASSPEMTWVRQAMIKYWYN</sequence>
<feature type="region of interest" description="Disordered" evidence="3">
    <location>
        <begin position="819"/>
        <end position="856"/>
    </location>
</feature>
<dbReference type="GeneID" id="110981038"/>
<feature type="coiled-coil region" evidence="2">
    <location>
        <begin position="713"/>
        <end position="747"/>
    </location>
</feature>
<dbReference type="GO" id="GO:0005886">
    <property type="term" value="C:plasma membrane"/>
    <property type="evidence" value="ECO:0007669"/>
    <property type="project" value="TreeGrafter"/>
</dbReference>
<dbReference type="GO" id="GO:0035332">
    <property type="term" value="P:positive regulation of hippo signaling"/>
    <property type="evidence" value="ECO:0007669"/>
    <property type="project" value="TreeGrafter"/>
</dbReference>
<dbReference type="SMART" id="SM00015">
    <property type="entry name" value="IQ"/>
    <property type="match status" value="1"/>
</dbReference>
<dbReference type="Pfam" id="PF15157">
    <property type="entry name" value="IQCJ-SCHIP1"/>
    <property type="match status" value="1"/>
</dbReference>
<dbReference type="InterPro" id="IPR000048">
    <property type="entry name" value="IQ_motif_EF-hand-BS"/>
</dbReference>
<keyword evidence="6" id="KW-1185">Reference proteome</keyword>